<dbReference type="EMBL" id="BAAANQ010000006">
    <property type="protein sequence ID" value="GAA2056962.1"/>
    <property type="molecule type" value="Genomic_DNA"/>
</dbReference>
<reference evidence="2" key="1">
    <citation type="journal article" date="2019" name="Int. J. Syst. Evol. Microbiol.">
        <title>The Global Catalogue of Microorganisms (GCM) 10K type strain sequencing project: providing services to taxonomists for standard genome sequencing and annotation.</title>
        <authorList>
            <consortium name="The Broad Institute Genomics Platform"/>
            <consortium name="The Broad Institute Genome Sequencing Center for Infectious Disease"/>
            <person name="Wu L."/>
            <person name="Ma J."/>
        </authorList>
    </citation>
    <scope>NUCLEOTIDE SEQUENCE [LARGE SCALE GENOMIC DNA]</scope>
    <source>
        <strain evidence="2">JCM 14549</strain>
    </source>
</reference>
<proteinExistence type="predicted"/>
<evidence type="ECO:0008006" key="3">
    <source>
        <dbReference type="Google" id="ProtNLM"/>
    </source>
</evidence>
<evidence type="ECO:0000313" key="2">
    <source>
        <dbReference type="Proteomes" id="UP001403094"/>
    </source>
</evidence>
<protein>
    <recommendedName>
        <fullName evidence="3">Secreted protein</fullName>
    </recommendedName>
</protein>
<comment type="caution">
    <text evidence="1">The sequence shown here is derived from an EMBL/GenBank/DDBJ whole genome shotgun (WGS) entry which is preliminary data.</text>
</comment>
<name>A0ABP5GTS3_9ACTN</name>
<sequence length="65" mass="6894">MIFAKETRSGAVLVPLVVLVVEALREAAKRGSFRGLGLSARIPAPLVTGRRQLGSAKGQCSHKTH</sequence>
<dbReference type="Proteomes" id="UP001403094">
    <property type="component" value="Unassembled WGS sequence"/>
</dbReference>
<evidence type="ECO:0000313" key="1">
    <source>
        <dbReference type="EMBL" id="GAA2056962.1"/>
    </source>
</evidence>
<gene>
    <name evidence="1" type="ORF">GCM10009757_35370</name>
</gene>
<organism evidence="1 2">
    <name type="scientific">Streptomyces cheonanensis</name>
    <dbReference type="NCBI Taxonomy" id="312720"/>
    <lineage>
        <taxon>Bacteria</taxon>
        <taxon>Bacillati</taxon>
        <taxon>Actinomycetota</taxon>
        <taxon>Actinomycetes</taxon>
        <taxon>Kitasatosporales</taxon>
        <taxon>Streptomycetaceae</taxon>
        <taxon>Streptomyces</taxon>
    </lineage>
</organism>
<accession>A0ABP5GTS3</accession>
<keyword evidence="2" id="KW-1185">Reference proteome</keyword>